<reference evidence="1" key="1">
    <citation type="journal article" date="2020" name="mSystems">
        <title>Genome- and Community-Level Interaction Insights into Carbon Utilization and Element Cycling Functions of Hydrothermarchaeota in Hydrothermal Sediment.</title>
        <authorList>
            <person name="Zhou Z."/>
            <person name="Liu Y."/>
            <person name="Xu W."/>
            <person name="Pan J."/>
            <person name="Luo Z.H."/>
            <person name="Li M."/>
        </authorList>
    </citation>
    <scope>NUCLEOTIDE SEQUENCE [LARGE SCALE GENOMIC DNA]</scope>
    <source>
        <strain evidence="1">SpSt-783</strain>
    </source>
</reference>
<organism evidence="1">
    <name type="scientific">candidate division WOR-3 bacterium</name>
    <dbReference type="NCBI Taxonomy" id="2052148"/>
    <lineage>
        <taxon>Bacteria</taxon>
        <taxon>Bacteria division WOR-3</taxon>
    </lineage>
</organism>
<dbReference type="Gene3D" id="3.90.70.10">
    <property type="entry name" value="Cysteine proteinases"/>
    <property type="match status" value="1"/>
</dbReference>
<comment type="caution">
    <text evidence="1">The sequence shown here is derived from an EMBL/GenBank/DDBJ whole genome shotgun (WGS) entry which is preliminary data.</text>
</comment>
<evidence type="ECO:0000313" key="1">
    <source>
        <dbReference type="EMBL" id="HHS61988.1"/>
    </source>
</evidence>
<name>A0A7C6EIY6_UNCW3</name>
<gene>
    <name evidence="1" type="ORF">ENV70_00005</name>
</gene>
<dbReference type="AlphaFoldDB" id="A0A7C6EIY6"/>
<evidence type="ECO:0008006" key="2">
    <source>
        <dbReference type="Google" id="ProtNLM"/>
    </source>
</evidence>
<proteinExistence type="predicted"/>
<dbReference type="EMBL" id="DTHJ01000001">
    <property type="protein sequence ID" value="HHS61988.1"/>
    <property type="molecule type" value="Genomic_DNA"/>
</dbReference>
<protein>
    <recommendedName>
        <fullName evidence="2">Peptidase C39-like domain-containing protein</fullName>
    </recommendedName>
</protein>
<accession>A0A7C6EIY6</accession>
<sequence>MTAPTNSDGTYTALEICGSDSAWVHCKNDPPRYAQGDSRWGNDKYDHLEGETISSKGCALSCMAIVMTAFGDTIDPGKLNTWMKGRASVSQGGYLMNGGVSWYAPEQHAFPKKIKLIEPHRAEMFSQVDSITAKGDTIKVKRLNLESRSNPSTLDSFLERCNLISVSVYNSKTKNQHWVVVTGKSNGRYSIVDPGDRNKQFLDEYGDFWSYMVYQKEE</sequence>